<dbReference type="GO" id="GO:0009244">
    <property type="term" value="P:lipopolysaccharide core region biosynthetic process"/>
    <property type="evidence" value="ECO:0007669"/>
    <property type="project" value="UniProtKB-UniRule"/>
</dbReference>
<evidence type="ECO:0000259" key="9">
    <source>
        <dbReference type="Pfam" id="PF04413"/>
    </source>
</evidence>
<dbReference type="GO" id="GO:0005886">
    <property type="term" value="C:plasma membrane"/>
    <property type="evidence" value="ECO:0007669"/>
    <property type="project" value="UniProtKB-SubCell"/>
</dbReference>
<dbReference type="EC" id="2.4.99.12" evidence="2 8"/>
<evidence type="ECO:0000256" key="3">
    <source>
        <dbReference type="ARBA" id="ARBA00019077"/>
    </source>
</evidence>
<comment type="subcellular location">
    <subcellularLocation>
        <location evidence="8">Cell membrane</location>
    </subcellularLocation>
</comment>
<organism evidence="10 11">
    <name type="scientific">Mucilaginibacter galii</name>
    <dbReference type="NCBI Taxonomy" id="2005073"/>
    <lineage>
        <taxon>Bacteria</taxon>
        <taxon>Pseudomonadati</taxon>
        <taxon>Bacteroidota</taxon>
        <taxon>Sphingobacteriia</taxon>
        <taxon>Sphingobacteriales</taxon>
        <taxon>Sphingobacteriaceae</taxon>
        <taxon>Mucilaginibacter</taxon>
    </lineage>
</organism>
<dbReference type="AlphaFoldDB" id="A0A917JDG9"/>
<feature type="domain" description="3-deoxy-D-manno-octulosonic-acid transferase N-terminal" evidence="9">
    <location>
        <begin position="40"/>
        <end position="200"/>
    </location>
</feature>
<comment type="caution">
    <text evidence="10">The sequence shown here is derived from an EMBL/GenBank/DDBJ whole genome shotgun (WGS) entry which is preliminary data.</text>
</comment>
<name>A0A917JDG9_9SPHI</name>
<comment type="catalytic activity">
    <reaction evidence="6 8">
        <text>lipid IVA (E. coli) + CMP-3-deoxy-beta-D-manno-octulosonate = alpha-Kdo-(2-&gt;6)-lipid IVA (E. coli) + CMP + H(+)</text>
        <dbReference type="Rhea" id="RHEA:28066"/>
        <dbReference type="ChEBI" id="CHEBI:15378"/>
        <dbReference type="ChEBI" id="CHEBI:58603"/>
        <dbReference type="ChEBI" id="CHEBI:60364"/>
        <dbReference type="ChEBI" id="CHEBI:60377"/>
        <dbReference type="ChEBI" id="CHEBI:85987"/>
        <dbReference type="EC" id="2.4.99.12"/>
    </reaction>
</comment>
<evidence type="ECO:0000256" key="2">
    <source>
        <dbReference type="ARBA" id="ARBA00012621"/>
    </source>
</evidence>
<dbReference type="InterPro" id="IPR038107">
    <property type="entry name" value="Glycos_transf_N_sf"/>
</dbReference>
<accession>A0A917JDG9</accession>
<keyword evidence="8" id="KW-1003">Cell membrane</keyword>
<keyword evidence="8" id="KW-0472">Membrane</keyword>
<comment type="function">
    <text evidence="8">Involved in lipopolysaccharide (LPS) biosynthesis. Catalyzes the transfer of 3-deoxy-D-manno-octulosonate (Kdo) residue(s) from CMP-Kdo to lipid IV(A), the tetraacyldisaccharide-1,4'-bisphosphate precursor of lipid A.</text>
</comment>
<gene>
    <name evidence="10" type="ORF">GCM10011425_37290</name>
</gene>
<evidence type="ECO:0000256" key="4">
    <source>
        <dbReference type="ARBA" id="ARBA00022679"/>
    </source>
</evidence>
<dbReference type="Gene3D" id="3.40.50.2000">
    <property type="entry name" value="Glycogen Phosphorylase B"/>
    <property type="match status" value="1"/>
</dbReference>
<evidence type="ECO:0000256" key="8">
    <source>
        <dbReference type="RuleBase" id="RU365103"/>
    </source>
</evidence>
<dbReference type="EMBL" id="BMDO01000014">
    <property type="protein sequence ID" value="GGI52517.1"/>
    <property type="molecule type" value="Genomic_DNA"/>
</dbReference>
<reference evidence="10" key="2">
    <citation type="submission" date="2020-09" db="EMBL/GenBank/DDBJ databases">
        <authorList>
            <person name="Sun Q."/>
            <person name="Sedlacek I."/>
        </authorList>
    </citation>
    <scope>NUCLEOTIDE SEQUENCE</scope>
    <source>
        <strain evidence="10">CCM 8711</strain>
    </source>
</reference>
<evidence type="ECO:0000256" key="1">
    <source>
        <dbReference type="ARBA" id="ARBA00004713"/>
    </source>
</evidence>
<keyword evidence="8" id="KW-0448">Lipopolysaccharide biosynthesis</keyword>
<evidence type="ECO:0000256" key="5">
    <source>
        <dbReference type="ARBA" id="ARBA00031445"/>
    </source>
</evidence>
<comment type="pathway">
    <text evidence="1 8">Bacterial outer membrane biogenesis; LPS core biosynthesis.</text>
</comment>
<dbReference type="PANTHER" id="PTHR42755">
    <property type="entry name" value="3-DEOXY-MANNO-OCTULOSONATE CYTIDYLYLTRANSFERASE"/>
    <property type="match status" value="1"/>
</dbReference>
<evidence type="ECO:0000313" key="11">
    <source>
        <dbReference type="Proteomes" id="UP000662074"/>
    </source>
</evidence>
<dbReference type="InterPro" id="IPR007507">
    <property type="entry name" value="Glycos_transf_N"/>
</dbReference>
<dbReference type="Pfam" id="PF04413">
    <property type="entry name" value="Glycos_transf_N"/>
    <property type="match status" value="1"/>
</dbReference>
<feature type="active site" description="Proton acceptor" evidence="7">
    <location>
        <position position="54"/>
    </location>
</feature>
<evidence type="ECO:0000256" key="7">
    <source>
        <dbReference type="PIRSR" id="PIRSR639901-1"/>
    </source>
</evidence>
<dbReference type="RefSeq" id="WP_188418630.1">
    <property type="nucleotide sequence ID" value="NZ_BMDO01000014.1"/>
</dbReference>
<dbReference type="GO" id="GO:0009245">
    <property type="term" value="P:lipid A biosynthetic process"/>
    <property type="evidence" value="ECO:0007669"/>
    <property type="project" value="TreeGrafter"/>
</dbReference>
<dbReference type="InterPro" id="IPR039901">
    <property type="entry name" value="Kdotransferase"/>
</dbReference>
<dbReference type="Gene3D" id="3.40.50.11720">
    <property type="entry name" value="3-Deoxy-D-manno-octulosonic-acid transferase, N-terminal domain"/>
    <property type="match status" value="1"/>
</dbReference>
<proteinExistence type="inferred from homology"/>
<reference evidence="10" key="1">
    <citation type="journal article" date="2014" name="Int. J. Syst. Evol. Microbiol.">
        <title>Complete genome sequence of Corynebacterium casei LMG S-19264T (=DSM 44701T), isolated from a smear-ripened cheese.</title>
        <authorList>
            <consortium name="US DOE Joint Genome Institute (JGI-PGF)"/>
            <person name="Walter F."/>
            <person name="Albersmeier A."/>
            <person name="Kalinowski J."/>
            <person name="Ruckert C."/>
        </authorList>
    </citation>
    <scope>NUCLEOTIDE SEQUENCE</scope>
    <source>
        <strain evidence="10">CCM 8711</strain>
    </source>
</reference>
<dbReference type="GO" id="GO:0043842">
    <property type="term" value="F:Kdo transferase activity"/>
    <property type="evidence" value="ECO:0007669"/>
    <property type="project" value="UniProtKB-EC"/>
</dbReference>
<comment type="similarity">
    <text evidence="8">Belongs to the glycosyltransferase group 1 family.</text>
</comment>
<protein>
    <recommendedName>
        <fullName evidence="3 8">3-deoxy-D-manno-octulosonic acid transferase</fullName>
        <shortName evidence="8">Kdo transferase</shortName>
        <ecNumber evidence="2 8">2.4.99.12</ecNumber>
    </recommendedName>
    <alternativeName>
        <fullName evidence="5 8">Lipid IV(A) 3-deoxy-D-manno-octulosonic acid transferase</fullName>
    </alternativeName>
</protein>
<dbReference type="SUPFAM" id="SSF53756">
    <property type="entry name" value="UDP-Glycosyltransferase/glycogen phosphorylase"/>
    <property type="match status" value="1"/>
</dbReference>
<dbReference type="PANTHER" id="PTHR42755:SF1">
    <property type="entry name" value="3-DEOXY-D-MANNO-OCTULOSONIC ACID TRANSFERASE, MITOCHONDRIAL-RELATED"/>
    <property type="match status" value="1"/>
</dbReference>
<keyword evidence="4 8" id="KW-0808">Transferase</keyword>
<sequence length="407" mass="45637">MLLLYNLGIRFYYLIVLIASVFNSKAKAWLSGRRAQKVAPLSKSIWFHFASLGEFEQGRPVLEAVKVKYPHHPVVVTFFSPSGYEIRKNTPLADAVYYLPLDTPANARNFIKAINPVAAIFTKYEYWYHYFNQLNQQQVPLYVISAIFRPGQVFFKWYGTLHRQMLTKVIRLFVQDEDSKLLLSTIGITKALVSGDTRFDRVYENALQPKALPVIEMFKNGKPVFIAGSTWPADEELLVNLINQYPDWKFIIAPHEIPEDKVSKLVSMLPADKSIRFSNINEPNTQLQDCQTLVIDNIGMLSSLYQYGEIAYIGGGFGVGIHNTLEAAAFGLPVVFGPNYSKFKEASELISLQGGFSINNSAELLSVAGQLITDENYRITAGKIAGAFVAQSKGATDLIMKNIAIKI</sequence>
<dbReference type="Proteomes" id="UP000662074">
    <property type="component" value="Unassembled WGS sequence"/>
</dbReference>
<evidence type="ECO:0000313" key="10">
    <source>
        <dbReference type="EMBL" id="GGI52517.1"/>
    </source>
</evidence>
<keyword evidence="11" id="KW-1185">Reference proteome</keyword>
<evidence type="ECO:0000256" key="6">
    <source>
        <dbReference type="ARBA" id="ARBA00049183"/>
    </source>
</evidence>